<reference evidence="3" key="1">
    <citation type="submission" date="2015-04" db="UniProtKB">
        <authorList>
            <consortium name="EnsemblPlants"/>
        </authorList>
    </citation>
    <scope>IDENTIFICATION</scope>
</reference>
<reference evidence="3" key="2">
    <citation type="submission" date="2018-05" db="EMBL/GenBank/DDBJ databases">
        <title>OgluRS3 (Oryza glumaepatula Reference Sequence Version 3).</title>
        <authorList>
            <person name="Zhang J."/>
            <person name="Kudrna D."/>
            <person name="Lee S."/>
            <person name="Talag J."/>
            <person name="Welchert J."/>
            <person name="Wing R.A."/>
        </authorList>
    </citation>
    <scope>NUCLEOTIDE SEQUENCE [LARGE SCALE GENOMIC DNA]</scope>
</reference>
<evidence type="ECO:0000256" key="1">
    <source>
        <dbReference type="SAM" id="MobiDB-lite"/>
    </source>
</evidence>
<keyword evidence="2" id="KW-0812">Transmembrane</keyword>
<evidence type="ECO:0000256" key="2">
    <source>
        <dbReference type="SAM" id="Phobius"/>
    </source>
</evidence>
<sequence>MALRHLPGKLRLAAATAADLQQAAGRRMVPGRPRLLSRSSQGEKNGRASRVVLNEKSEREKEILQDMERTIKRLPMITALSMVGGAGLAFGFLGCVYVIASASED</sequence>
<evidence type="ECO:0000313" key="3">
    <source>
        <dbReference type="EnsemblPlants" id="OGLUM07G02120.1"/>
    </source>
</evidence>
<organism evidence="3">
    <name type="scientific">Oryza glumipatula</name>
    <dbReference type="NCBI Taxonomy" id="40148"/>
    <lineage>
        <taxon>Eukaryota</taxon>
        <taxon>Viridiplantae</taxon>
        <taxon>Streptophyta</taxon>
        <taxon>Embryophyta</taxon>
        <taxon>Tracheophyta</taxon>
        <taxon>Spermatophyta</taxon>
        <taxon>Magnoliopsida</taxon>
        <taxon>Liliopsida</taxon>
        <taxon>Poales</taxon>
        <taxon>Poaceae</taxon>
        <taxon>BOP clade</taxon>
        <taxon>Oryzoideae</taxon>
        <taxon>Oryzeae</taxon>
        <taxon>Oryzinae</taxon>
        <taxon>Oryza</taxon>
    </lineage>
</organism>
<accession>A0A0E0AFM2</accession>
<evidence type="ECO:0000313" key="4">
    <source>
        <dbReference type="Proteomes" id="UP000026961"/>
    </source>
</evidence>
<keyword evidence="2" id="KW-0472">Membrane</keyword>
<dbReference type="Proteomes" id="UP000026961">
    <property type="component" value="Chromosome 7"/>
</dbReference>
<dbReference type="EnsemblPlants" id="OGLUM07G02120.1">
    <property type="protein sequence ID" value="OGLUM07G02120.1"/>
    <property type="gene ID" value="OGLUM07G02120"/>
</dbReference>
<keyword evidence="2" id="KW-1133">Transmembrane helix</keyword>
<feature type="region of interest" description="Disordered" evidence="1">
    <location>
        <begin position="28"/>
        <end position="47"/>
    </location>
</feature>
<dbReference type="HOGENOM" id="CLU_177286_0_0_1"/>
<protein>
    <submittedName>
        <fullName evidence="3">Uncharacterized protein</fullName>
    </submittedName>
</protein>
<dbReference type="Gramene" id="OGLUM07G02120.1">
    <property type="protein sequence ID" value="OGLUM07G02120.1"/>
    <property type="gene ID" value="OGLUM07G02120"/>
</dbReference>
<feature type="transmembrane region" description="Helical" evidence="2">
    <location>
        <begin position="77"/>
        <end position="100"/>
    </location>
</feature>
<dbReference type="AlphaFoldDB" id="A0A0E0AFM2"/>
<keyword evidence="4" id="KW-1185">Reference proteome</keyword>
<name>A0A0E0AFM2_9ORYZ</name>
<proteinExistence type="predicted"/>